<reference evidence="2" key="2">
    <citation type="submission" date="2020-05" db="UniProtKB">
        <authorList>
            <consortium name="EnsemblMetazoa"/>
        </authorList>
    </citation>
    <scope>IDENTIFICATION</scope>
    <source>
        <strain evidence="2">IAEA</strain>
    </source>
</reference>
<evidence type="ECO:0000313" key="3">
    <source>
        <dbReference type="Proteomes" id="UP000092460"/>
    </source>
</evidence>
<proteinExistence type="predicted"/>
<sequence>MLGNAIYEPHPTDSGETLLKQEASVSVRGVPLSHYLGDLLTSTISENAVKGRQGLEWVIGRIWEVMGIDEPAAKNTDDLILSTRRSLDDMTESALKSMGVSTRKPPNICTFRFKTIKY</sequence>
<evidence type="ECO:0000313" key="2">
    <source>
        <dbReference type="EnsemblMetazoa" id="GPPI046952-PA"/>
    </source>
</evidence>
<organism evidence="2 3">
    <name type="scientific">Glossina palpalis gambiensis</name>
    <dbReference type="NCBI Taxonomy" id="67801"/>
    <lineage>
        <taxon>Eukaryota</taxon>
        <taxon>Metazoa</taxon>
        <taxon>Ecdysozoa</taxon>
        <taxon>Arthropoda</taxon>
        <taxon>Hexapoda</taxon>
        <taxon>Insecta</taxon>
        <taxon>Pterygota</taxon>
        <taxon>Neoptera</taxon>
        <taxon>Endopterygota</taxon>
        <taxon>Diptera</taxon>
        <taxon>Brachycera</taxon>
        <taxon>Muscomorpha</taxon>
        <taxon>Hippoboscoidea</taxon>
        <taxon>Glossinidae</taxon>
        <taxon>Glossina</taxon>
    </lineage>
</organism>
<dbReference type="PROSITE" id="PS50904">
    <property type="entry name" value="PRELI_MSF1"/>
    <property type="match status" value="1"/>
</dbReference>
<dbReference type="PANTHER" id="PTHR11158">
    <property type="entry name" value="MSF1/PX19 RELATED"/>
    <property type="match status" value="1"/>
</dbReference>
<dbReference type="GO" id="GO:0005758">
    <property type="term" value="C:mitochondrial intermembrane space"/>
    <property type="evidence" value="ECO:0007669"/>
    <property type="project" value="InterPro"/>
</dbReference>
<feature type="domain" description="PRELI/MSF1" evidence="1">
    <location>
        <begin position="1"/>
        <end position="67"/>
    </location>
</feature>
<dbReference type="STRING" id="67801.A0A1B0C1Z8"/>
<name>A0A1B0C1Z8_9MUSC</name>
<dbReference type="EnsemblMetazoa" id="GPPI046952-RA">
    <property type="protein sequence ID" value="GPPI046952-PA"/>
    <property type="gene ID" value="GPPI046952"/>
</dbReference>
<accession>A0A1B0C1Z8</accession>
<dbReference type="EMBL" id="JXJN01024277">
    <property type="status" value="NOT_ANNOTATED_CDS"/>
    <property type="molecule type" value="Genomic_DNA"/>
</dbReference>
<protein>
    <recommendedName>
        <fullName evidence="1">PRELI/MSF1 domain-containing protein</fullName>
    </recommendedName>
</protein>
<reference evidence="3" key="1">
    <citation type="submission" date="2015-01" db="EMBL/GenBank/DDBJ databases">
        <authorList>
            <person name="Aksoy S."/>
            <person name="Warren W."/>
            <person name="Wilson R.K."/>
        </authorList>
    </citation>
    <scope>NUCLEOTIDE SEQUENCE [LARGE SCALE GENOMIC DNA]</scope>
    <source>
        <strain evidence="3">IAEA</strain>
    </source>
</reference>
<keyword evidence="3" id="KW-1185">Reference proteome</keyword>
<dbReference type="Proteomes" id="UP000092460">
    <property type="component" value="Unassembled WGS sequence"/>
</dbReference>
<dbReference type="InterPro" id="IPR037365">
    <property type="entry name" value="Slowmo/Ups"/>
</dbReference>
<dbReference type="InterPro" id="IPR006797">
    <property type="entry name" value="PRELI/MSF1_dom"/>
</dbReference>
<dbReference type="Pfam" id="PF04707">
    <property type="entry name" value="PRELI"/>
    <property type="match status" value="1"/>
</dbReference>
<dbReference type="AlphaFoldDB" id="A0A1B0C1Z8"/>
<evidence type="ECO:0000259" key="1">
    <source>
        <dbReference type="PROSITE" id="PS50904"/>
    </source>
</evidence>
<dbReference type="VEuPathDB" id="VectorBase:GPPI046952"/>